<evidence type="ECO:0000313" key="5">
    <source>
        <dbReference type="EMBL" id="QDU93127.1"/>
    </source>
</evidence>
<feature type="domain" description="Class II aldolase/adducin N-terminal" evidence="4">
    <location>
        <begin position="9"/>
        <end position="185"/>
    </location>
</feature>
<dbReference type="AlphaFoldDB" id="A0A518DMQ4"/>
<evidence type="ECO:0000313" key="6">
    <source>
        <dbReference type="Proteomes" id="UP000317648"/>
    </source>
</evidence>
<evidence type="ECO:0000259" key="4">
    <source>
        <dbReference type="SMART" id="SM01007"/>
    </source>
</evidence>
<dbReference type="OrthoDB" id="9794581at2"/>
<sequence length="303" mass="33239">MVNVHKLKQDICEIGRRIYNKGFAAANDGNITVRVSENEVLCTPTMHSKGFLTPEDICTIDMTGKQTAGRKKRSSEALLHLEIYKQRADVKSVVHCHPPHATAFAIAREPIPQCVLPEVEVFLGDVPITKYETPGGQAFADTILPFVDRTNVIILANHGTVSFGENVERAYWWTEILDAYCRMLLLAKSLGKVNYFTEDKERELLDLKAKWGFEDPRNTEAYKDCDICANDIFRDSWESSGVQRGAFEAPPVMRPGGSVSSNGSSSNGSSPAPAPSGSAPALGADQEALVKLITERVLAALRS</sequence>
<evidence type="ECO:0000256" key="3">
    <source>
        <dbReference type="SAM" id="MobiDB-lite"/>
    </source>
</evidence>
<dbReference type="Pfam" id="PF00596">
    <property type="entry name" value="Aldolase_II"/>
    <property type="match status" value="1"/>
</dbReference>
<dbReference type="RefSeq" id="WP_145049661.1">
    <property type="nucleotide sequence ID" value="NZ_CP036433.1"/>
</dbReference>
<dbReference type="InterPro" id="IPR036409">
    <property type="entry name" value="Aldolase_II/adducin_N_sf"/>
</dbReference>
<name>A0A518DMQ4_9BACT</name>
<dbReference type="PANTHER" id="PTHR22789:SF0">
    <property type="entry name" value="3-OXO-TETRONATE 4-PHOSPHATE DECARBOXYLASE-RELATED"/>
    <property type="match status" value="1"/>
</dbReference>
<accession>A0A518DMQ4</accession>
<dbReference type="Proteomes" id="UP000317648">
    <property type="component" value="Chromosome"/>
</dbReference>
<organism evidence="5 6">
    <name type="scientific">Lignipirellula cremea</name>
    <dbReference type="NCBI Taxonomy" id="2528010"/>
    <lineage>
        <taxon>Bacteria</taxon>
        <taxon>Pseudomonadati</taxon>
        <taxon>Planctomycetota</taxon>
        <taxon>Planctomycetia</taxon>
        <taxon>Pirellulales</taxon>
        <taxon>Pirellulaceae</taxon>
        <taxon>Lignipirellula</taxon>
    </lineage>
</organism>
<dbReference type="GO" id="GO:0046872">
    <property type="term" value="F:metal ion binding"/>
    <property type="evidence" value="ECO:0007669"/>
    <property type="project" value="UniProtKB-KW"/>
</dbReference>
<keyword evidence="2 5" id="KW-0456">Lyase</keyword>
<dbReference type="EMBL" id="CP036433">
    <property type="protein sequence ID" value="QDU93127.1"/>
    <property type="molecule type" value="Genomic_DNA"/>
</dbReference>
<protein>
    <submittedName>
        <fullName evidence="5">Methylthioribulose-1-phosphate dehydratase</fullName>
        <ecNumber evidence="5">4.2.1.109</ecNumber>
    </submittedName>
</protein>
<proteinExistence type="predicted"/>
<evidence type="ECO:0000256" key="1">
    <source>
        <dbReference type="ARBA" id="ARBA00022723"/>
    </source>
</evidence>
<dbReference type="EC" id="4.2.1.109" evidence="5"/>
<dbReference type="GO" id="GO:0046570">
    <property type="term" value="F:methylthioribulose 1-phosphate dehydratase activity"/>
    <property type="evidence" value="ECO:0007669"/>
    <property type="project" value="UniProtKB-EC"/>
</dbReference>
<keyword evidence="6" id="KW-1185">Reference proteome</keyword>
<evidence type="ECO:0000256" key="2">
    <source>
        <dbReference type="ARBA" id="ARBA00023239"/>
    </source>
</evidence>
<dbReference type="PANTHER" id="PTHR22789">
    <property type="entry name" value="FUCULOSE PHOSPHATE ALDOLASE"/>
    <property type="match status" value="1"/>
</dbReference>
<dbReference type="GO" id="GO:0005829">
    <property type="term" value="C:cytosol"/>
    <property type="evidence" value="ECO:0007669"/>
    <property type="project" value="TreeGrafter"/>
</dbReference>
<dbReference type="SMART" id="SM01007">
    <property type="entry name" value="Aldolase_II"/>
    <property type="match status" value="1"/>
</dbReference>
<dbReference type="InterPro" id="IPR050197">
    <property type="entry name" value="Aldolase_class_II_sugar_metab"/>
</dbReference>
<feature type="region of interest" description="Disordered" evidence="3">
    <location>
        <begin position="247"/>
        <end position="281"/>
    </location>
</feature>
<feature type="compositionally biased region" description="Low complexity" evidence="3">
    <location>
        <begin position="255"/>
        <end position="281"/>
    </location>
</feature>
<keyword evidence="1" id="KW-0479">Metal-binding</keyword>
<dbReference type="Gene3D" id="3.40.225.10">
    <property type="entry name" value="Class II aldolase/adducin N-terminal domain"/>
    <property type="match status" value="1"/>
</dbReference>
<dbReference type="InterPro" id="IPR001303">
    <property type="entry name" value="Aldolase_II/adducin_N"/>
</dbReference>
<dbReference type="KEGG" id="lcre:Pla8534_09060"/>
<reference evidence="5 6" key="1">
    <citation type="submission" date="2019-02" db="EMBL/GenBank/DDBJ databases">
        <title>Deep-cultivation of Planctomycetes and their phenomic and genomic characterization uncovers novel biology.</title>
        <authorList>
            <person name="Wiegand S."/>
            <person name="Jogler M."/>
            <person name="Boedeker C."/>
            <person name="Pinto D."/>
            <person name="Vollmers J."/>
            <person name="Rivas-Marin E."/>
            <person name="Kohn T."/>
            <person name="Peeters S.H."/>
            <person name="Heuer A."/>
            <person name="Rast P."/>
            <person name="Oberbeckmann S."/>
            <person name="Bunk B."/>
            <person name="Jeske O."/>
            <person name="Meyerdierks A."/>
            <person name="Storesund J.E."/>
            <person name="Kallscheuer N."/>
            <person name="Luecker S."/>
            <person name="Lage O.M."/>
            <person name="Pohl T."/>
            <person name="Merkel B.J."/>
            <person name="Hornburger P."/>
            <person name="Mueller R.-W."/>
            <person name="Bruemmer F."/>
            <person name="Labrenz M."/>
            <person name="Spormann A.M."/>
            <person name="Op den Camp H."/>
            <person name="Overmann J."/>
            <person name="Amann R."/>
            <person name="Jetten M.S.M."/>
            <person name="Mascher T."/>
            <person name="Medema M.H."/>
            <person name="Devos D.P."/>
            <person name="Kaster A.-K."/>
            <person name="Ovreas L."/>
            <person name="Rohde M."/>
            <person name="Galperin M.Y."/>
            <person name="Jogler C."/>
        </authorList>
    </citation>
    <scope>NUCLEOTIDE SEQUENCE [LARGE SCALE GENOMIC DNA]</scope>
    <source>
        <strain evidence="5 6">Pla85_3_4</strain>
    </source>
</reference>
<dbReference type="SUPFAM" id="SSF53639">
    <property type="entry name" value="AraD/HMP-PK domain-like"/>
    <property type="match status" value="1"/>
</dbReference>
<gene>
    <name evidence="5" type="primary">mtnB_1</name>
    <name evidence="5" type="ORF">Pla8534_09060</name>
</gene>
<dbReference type="GO" id="GO:0019323">
    <property type="term" value="P:pentose catabolic process"/>
    <property type="evidence" value="ECO:0007669"/>
    <property type="project" value="TreeGrafter"/>
</dbReference>
<dbReference type="GO" id="GO:0016832">
    <property type="term" value="F:aldehyde-lyase activity"/>
    <property type="evidence" value="ECO:0007669"/>
    <property type="project" value="TreeGrafter"/>
</dbReference>